<evidence type="ECO:0000256" key="4">
    <source>
        <dbReference type="ARBA" id="ARBA00023163"/>
    </source>
</evidence>
<dbReference type="PANTHER" id="PTHR48111:SF4">
    <property type="entry name" value="DNA-BINDING DUAL TRANSCRIPTIONAL REGULATOR OMPR"/>
    <property type="match status" value="1"/>
</dbReference>
<dbReference type="GO" id="GO:0000156">
    <property type="term" value="F:phosphorelay response regulator activity"/>
    <property type="evidence" value="ECO:0007669"/>
    <property type="project" value="TreeGrafter"/>
</dbReference>
<protein>
    <submittedName>
        <fullName evidence="9">Transcriptional regulator</fullName>
    </submittedName>
</protein>
<dbReference type="PANTHER" id="PTHR48111">
    <property type="entry name" value="REGULATOR OF RPOS"/>
    <property type="match status" value="1"/>
</dbReference>
<evidence type="ECO:0000256" key="6">
    <source>
        <dbReference type="PROSITE-ProRule" id="PRU01091"/>
    </source>
</evidence>
<evidence type="ECO:0000256" key="2">
    <source>
        <dbReference type="ARBA" id="ARBA00023015"/>
    </source>
</evidence>
<evidence type="ECO:0000313" key="10">
    <source>
        <dbReference type="Proteomes" id="UP000294508"/>
    </source>
</evidence>
<sequence length="101" mass="11118">MVDDDPTVSNVVSAYLTKAGYDARVVADGVAAVEVWQQWKPSVVVLDVMLPGLSGLEVLRRVWGWDFGDSSTVTVHVRRLREKIEADPSDPRLVLTVPRTG</sequence>
<feature type="domain" description="OmpR/PhoB-type" evidence="8">
    <location>
        <begin position="59"/>
        <end position="101"/>
    </location>
</feature>
<keyword evidence="2" id="KW-0805">Transcription regulation</keyword>
<dbReference type="InterPro" id="IPR001789">
    <property type="entry name" value="Sig_transdc_resp-reg_receiver"/>
</dbReference>
<dbReference type="PROSITE" id="PS51755">
    <property type="entry name" value="OMPR_PHOB"/>
    <property type="match status" value="1"/>
</dbReference>
<keyword evidence="4" id="KW-0804">Transcription</keyword>
<dbReference type="InterPro" id="IPR039420">
    <property type="entry name" value="WalR-like"/>
</dbReference>
<dbReference type="InterPro" id="IPR001867">
    <property type="entry name" value="OmpR/PhoB-type_DNA-bd"/>
</dbReference>
<dbReference type="CDD" id="cd00383">
    <property type="entry name" value="trans_reg_C"/>
    <property type="match status" value="1"/>
</dbReference>
<keyword evidence="10" id="KW-1185">Reference proteome</keyword>
<dbReference type="PROSITE" id="PS50110">
    <property type="entry name" value="RESPONSE_REGULATORY"/>
    <property type="match status" value="1"/>
</dbReference>
<keyword evidence="1 5" id="KW-0597">Phosphoprotein</keyword>
<gene>
    <name evidence="9" type="ORF">EV652_112100</name>
</gene>
<feature type="DNA-binding region" description="OmpR/PhoB-type" evidence="6">
    <location>
        <begin position="59"/>
        <end position="101"/>
    </location>
</feature>
<evidence type="ECO:0000256" key="1">
    <source>
        <dbReference type="ARBA" id="ARBA00022553"/>
    </source>
</evidence>
<dbReference type="GO" id="GO:0032993">
    <property type="term" value="C:protein-DNA complex"/>
    <property type="evidence" value="ECO:0007669"/>
    <property type="project" value="TreeGrafter"/>
</dbReference>
<dbReference type="Gene3D" id="3.40.50.2300">
    <property type="match status" value="1"/>
</dbReference>
<evidence type="ECO:0000313" key="9">
    <source>
        <dbReference type="EMBL" id="TCO20354.1"/>
    </source>
</evidence>
<dbReference type="AlphaFoldDB" id="A0A4R2H429"/>
<dbReference type="GO" id="GO:0000976">
    <property type="term" value="F:transcription cis-regulatory region binding"/>
    <property type="evidence" value="ECO:0007669"/>
    <property type="project" value="TreeGrafter"/>
</dbReference>
<comment type="caution">
    <text evidence="9">The sequence shown here is derived from an EMBL/GenBank/DDBJ whole genome shotgun (WGS) entry which is preliminary data.</text>
</comment>
<dbReference type="SMART" id="SM00448">
    <property type="entry name" value="REC"/>
    <property type="match status" value="1"/>
</dbReference>
<dbReference type="InterPro" id="IPR011006">
    <property type="entry name" value="CheY-like_superfamily"/>
</dbReference>
<feature type="domain" description="Response regulatory" evidence="7">
    <location>
        <begin position="1"/>
        <end position="101"/>
    </location>
</feature>
<dbReference type="GO" id="GO:0006355">
    <property type="term" value="P:regulation of DNA-templated transcription"/>
    <property type="evidence" value="ECO:0007669"/>
    <property type="project" value="InterPro"/>
</dbReference>
<evidence type="ECO:0000259" key="8">
    <source>
        <dbReference type="PROSITE" id="PS51755"/>
    </source>
</evidence>
<organism evidence="9 10">
    <name type="scientific">Kribbella steppae</name>
    <dbReference type="NCBI Taxonomy" id="2512223"/>
    <lineage>
        <taxon>Bacteria</taxon>
        <taxon>Bacillati</taxon>
        <taxon>Actinomycetota</taxon>
        <taxon>Actinomycetes</taxon>
        <taxon>Propionibacteriales</taxon>
        <taxon>Kribbellaceae</taxon>
        <taxon>Kribbella</taxon>
    </lineage>
</organism>
<reference evidence="9 10" key="1">
    <citation type="journal article" date="2015" name="Stand. Genomic Sci.">
        <title>Genomic Encyclopedia of Bacterial and Archaeal Type Strains, Phase III: the genomes of soil and plant-associated and newly described type strains.</title>
        <authorList>
            <person name="Whitman W.B."/>
            <person name="Woyke T."/>
            <person name="Klenk H.P."/>
            <person name="Zhou Y."/>
            <person name="Lilburn T.G."/>
            <person name="Beck B.J."/>
            <person name="De Vos P."/>
            <person name="Vandamme P."/>
            <person name="Eisen J.A."/>
            <person name="Garrity G."/>
            <person name="Hugenholtz P."/>
            <person name="Kyrpides N.C."/>
        </authorList>
    </citation>
    <scope>NUCLEOTIDE SEQUENCE [LARGE SCALE GENOMIC DNA]</scope>
    <source>
        <strain evidence="9 10">VKM Ac-2572</strain>
    </source>
</reference>
<keyword evidence="3 6" id="KW-0238">DNA-binding</keyword>
<dbReference type="Gene3D" id="1.10.10.10">
    <property type="entry name" value="Winged helix-like DNA-binding domain superfamily/Winged helix DNA-binding domain"/>
    <property type="match status" value="1"/>
</dbReference>
<proteinExistence type="predicted"/>
<evidence type="ECO:0000256" key="3">
    <source>
        <dbReference type="ARBA" id="ARBA00023125"/>
    </source>
</evidence>
<dbReference type="SUPFAM" id="SSF46894">
    <property type="entry name" value="C-terminal effector domain of the bipartite response regulators"/>
    <property type="match status" value="1"/>
</dbReference>
<feature type="modified residue" description="4-aspartylphosphate" evidence="5">
    <location>
        <position position="47"/>
    </location>
</feature>
<accession>A0A4R2H429</accession>
<dbReference type="InterPro" id="IPR016032">
    <property type="entry name" value="Sig_transdc_resp-reg_C-effctor"/>
</dbReference>
<evidence type="ECO:0000259" key="7">
    <source>
        <dbReference type="PROSITE" id="PS50110"/>
    </source>
</evidence>
<name>A0A4R2H429_9ACTN</name>
<dbReference type="SUPFAM" id="SSF52172">
    <property type="entry name" value="CheY-like"/>
    <property type="match status" value="1"/>
</dbReference>
<dbReference type="InterPro" id="IPR036388">
    <property type="entry name" value="WH-like_DNA-bd_sf"/>
</dbReference>
<dbReference type="Pfam" id="PF00072">
    <property type="entry name" value="Response_reg"/>
    <property type="match status" value="1"/>
</dbReference>
<dbReference type="EMBL" id="SLWN01000012">
    <property type="protein sequence ID" value="TCO20354.1"/>
    <property type="molecule type" value="Genomic_DNA"/>
</dbReference>
<dbReference type="Proteomes" id="UP000294508">
    <property type="component" value="Unassembled WGS sequence"/>
</dbReference>
<evidence type="ECO:0000256" key="5">
    <source>
        <dbReference type="PROSITE-ProRule" id="PRU00169"/>
    </source>
</evidence>
<dbReference type="GO" id="GO:0005829">
    <property type="term" value="C:cytosol"/>
    <property type="evidence" value="ECO:0007669"/>
    <property type="project" value="TreeGrafter"/>
</dbReference>